<evidence type="ECO:0000256" key="6">
    <source>
        <dbReference type="ARBA" id="ARBA00023136"/>
    </source>
</evidence>
<dbReference type="Proteomes" id="UP000275456">
    <property type="component" value="Unassembled WGS sequence"/>
</dbReference>
<feature type="transmembrane region" description="Helical" evidence="7">
    <location>
        <begin position="182"/>
        <end position="204"/>
    </location>
</feature>
<evidence type="ECO:0000313" key="9">
    <source>
        <dbReference type="Proteomes" id="UP000275456"/>
    </source>
</evidence>
<evidence type="ECO:0000256" key="1">
    <source>
        <dbReference type="ARBA" id="ARBA00004651"/>
    </source>
</evidence>
<evidence type="ECO:0000256" key="2">
    <source>
        <dbReference type="ARBA" id="ARBA00007430"/>
    </source>
</evidence>
<keyword evidence="9" id="KW-1185">Reference proteome</keyword>
<feature type="transmembrane region" description="Helical" evidence="7">
    <location>
        <begin position="156"/>
        <end position="176"/>
    </location>
</feature>
<accession>A0A3N2AT86</accession>
<comment type="caution">
    <text evidence="8">The sequence shown here is derived from an EMBL/GenBank/DDBJ whole genome shotgun (WGS) entry which is preliminary data.</text>
</comment>
<evidence type="ECO:0000256" key="5">
    <source>
        <dbReference type="ARBA" id="ARBA00022989"/>
    </source>
</evidence>
<keyword evidence="5 7" id="KW-1133">Transmembrane helix</keyword>
<proteinExistence type="inferred from homology"/>
<name>A0A3N2AT86_9MICO</name>
<evidence type="ECO:0000313" key="8">
    <source>
        <dbReference type="EMBL" id="ROR66243.1"/>
    </source>
</evidence>
<evidence type="ECO:0000256" key="3">
    <source>
        <dbReference type="ARBA" id="ARBA00022475"/>
    </source>
</evidence>
<gene>
    <name evidence="8" type="ORF">EDD26_1625</name>
</gene>
<dbReference type="RefSeq" id="WP_123697250.1">
    <property type="nucleotide sequence ID" value="NZ_RKHJ01000001.1"/>
</dbReference>
<dbReference type="CDD" id="cd13127">
    <property type="entry name" value="MATE_tuaB_like"/>
    <property type="match status" value="1"/>
</dbReference>
<reference evidence="8 9" key="1">
    <citation type="submission" date="2018-11" db="EMBL/GenBank/DDBJ databases">
        <title>Sequencing the genomes of 1000 actinobacteria strains.</title>
        <authorList>
            <person name="Klenk H.-P."/>
        </authorList>
    </citation>
    <scope>NUCLEOTIDE SEQUENCE [LARGE SCALE GENOMIC DNA]</scope>
    <source>
        <strain evidence="8 9">DSM 9580</strain>
    </source>
</reference>
<dbReference type="PANTHER" id="PTHR30250:SF10">
    <property type="entry name" value="LIPOPOLYSACCHARIDE BIOSYNTHESIS PROTEIN WZXC"/>
    <property type="match status" value="1"/>
</dbReference>
<sequence>MNRAAVFESHDYGDGGDRSGVNGVKWNAIALIGRQGLVLAFSLLLARLLGPEAYGIIAQAAIYIALTTLILDQGLTAALISRARVTRDVAGAAVTVNFLLAAALAGLSVLLAGPIATFFRTPELNLVLIALGMGLILKAAAVVPRMLLMRRMRFKAIAVADIAGSAIGGIAGVVGFAFGADYWALVLQLLVSDLVAAVILQWAARPPAPNLKLSVLRDDAGFSGRVFAGNLISFASRNTDNILVGRFFGADALAYYSLAYRVLLTPIQMIGQVVTRVLFPAISRSRADLPRVGELILRSTGHISLVAFPLMGLIAVSAPDTVPTVLGDQWLPAVGVLQVLAITGARQAVTAVNAPVLLGLGLAQTHLRFNILAAAVQIAGMVAGMPWGYFGVAVGYTIAGILLTPVIIALQVKHAGLSWVRQLRVLTPALVGSLVACAAYGALFLTEMQPWVRIIVGLLAGMVTYAGYLFVVHRRTFDKAFADMVAIVRGRR</sequence>
<protein>
    <submittedName>
        <fullName evidence="8">PST family polysaccharide transporter</fullName>
    </submittedName>
</protein>
<feature type="transmembrane region" description="Helical" evidence="7">
    <location>
        <begin position="451"/>
        <end position="471"/>
    </location>
</feature>
<dbReference type="InterPro" id="IPR050833">
    <property type="entry name" value="Poly_Biosynth_Transport"/>
</dbReference>
<keyword evidence="4 7" id="KW-0812">Transmembrane</keyword>
<dbReference type="GO" id="GO:0005886">
    <property type="term" value="C:plasma membrane"/>
    <property type="evidence" value="ECO:0007669"/>
    <property type="project" value="UniProtKB-SubCell"/>
</dbReference>
<comment type="subcellular location">
    <subcellularLocation>
        <location evidence="1">Cell membrane</location>
        <topology evidence="1">Multi-pass membrane protein</topology>
    </subcellularLocation>
</comment>
<evidence type="ECO:0000256" key="7">
    <source>
        <dbReference type="SAM" id="Phobius"/>
    </source>
</evidence>
<dbReference type="PANTHER" id="PTHR30250">
    <property type="entry name" value="PST FAMILY PREDICTED COLANIC ACID TRANSPORTER"/>
    <property type="match status" value="1"/>
</dbReference>
<keyword evidence="3" id="KW-1003">Cell membrane</keyword>
<comment type="similarity">
    <text evidence="2">Belongs to the polysaccharide synthase family.</text>
</comment>
<dbReference type="EMBL" id="RKHJ01000001">
    <property type="protein sequence ID" value="ROR66243.1"/>
    <property type="molecule type" value="Genomic_DNA"/>
</dbReference>
<keyword evidence="6 7" id="KW-0472">Membrane</keyword>
<feature type="transmembrane region" description="Helical" evidence="7">
    <location>
        <begin position="92"/>
        <end position="112"/>
    </location>
</feature>
<dbReference type="OrthoDB" id="9770347at2"/>
<feature type="transmembrane region" description="Helical" evidence="7">
    <location>
        <begin position="425"/>
        <end position="445"/>
    </location>
</feature>
<feature type="transmembrane region" description="Helical" evidence="7">
    <location>
        <begin position="28"/>
        <end position="50"/>
    </location>
</feature>
<evidence type="ECO:0000256" key="4">
    <source>
        <dbReference type="ARBA" id="ARBA00022692"/>
    </source>
</evidence>
<feature type="transmembrane region" description="Helical" evidence="7">
    <location>
        <begin position="124"/>
        <end position="144"/>
    </location>
</feature>
<feature type="transmembrane region" description="Helical" evidence="7">
    <location>
        <begin position="56"/>
        <end position="80"/>
    </location>
</feature>
<dbReference type="Pfam" id="PF13440">
    <property type="entry name" value="Polysacc_synt_3"/>
    <property type="match status" value="1"/>
</dbReference>
<feature type="transmembrane region" description="Helical" evidence="7">
    <location>
        <begin position="393"/>
        <end position="413"/>
    </location>
</feature>
<dbReference type="AlphaFoldDB" id="A0A3N2AT86"/>
<organism evidence="8 9">
    <name type="scientific">Agrococcus jenensis</name>
    <dbReference type="NCBI Taxonomy" id="46353"/>
    <lineage>
        <taxon>Bacteria</taxon>
        <taxon>Bacillati</taxon>
        <taxon>Actinomycetota</taxon>
        <taxon>Actinomycetes</taxon>
        <taxon>Micrococcales</taxon>
        <taxon>Microbacteriaceae</taxon>
        <taxon>Agrococcus</taxon>
    </lineage>
</organism>